<evidence type="ECO:0000313" key="2">
    <source>
        <dbReference type="EMBL" id="MPM08151.1"/>
    </source>
</evidence>
<reference evidence="2" key="1">
    <citation type="submission" date="2019-08" db="EMBL/GenBank/DDBJ databases">
        <authorList>
            <person name="Kucharzyk K."/>
            <person name="Murdoch R.W."/>
            <person name="Higgins S."/>
            <person name="Loffler F."/>
        </authorList>
    </citation>
    <scope>NUCLEOTIDE SEQUENCE</scope>
</reference>
<feature type="compositionally biased region" description="Pro residues" evidence="1">
    <location>
        <begin position="17"/>
        <end position="42"/>
    </location>
</feature>
<organism evidence="2">
    <name type="scientific">bioreactor metagenome</name>
    <dbReference type="NCBI Taxonomy" id="1076179"/>
    <lineage>
        <taxon>unclassified sequences</taxon>
        <taxon>metagenomes</taxon>
        <taxon>ecological metagenomes</taxon>
    </lineage>
</organism>
<dbReference type="AlphaFoldDB" id="A0A644WX16"/>
<dbReference type="EMBL" id="VSSQ01001418">
    <property type="protein sequence ID" value="MPM08151.1"/>
    <property type="molecule type" value="Genomic_DNA"/>
</dbReference>
<name>A0A644WX16_9ZZZZ</name>
<comment type="caution">
    <text evidence="2">The sequence shown here is derived from an EMBL/GenBank/DDBJ whole genome shotgun (WGS) entry which is preliminary data.</text>
</comment>
<feature type="region of interest" description="Disordered" evidence="1">
    <location>
        <begin position="1"/>
        <end position="44"/>
    </location>
</feature>
<protein>
    <submittedName>
        <fullName evidence="2">Uncharacterized protein</fullName>
    </submittedName>
</protein>
<sequence length="263" mass="26849">MPEDYPQQMDPASQKPSAPPEAPRPAAPKPAPAPLKPAPSAPEVPLRWTVTPRLMDKGSTSFAITVTNVSGKPIPGFSVSLAPLNQSLDGGVGWGSPPSPGTLAPGASVTVTAFAMGDAEGVAVSFAGGGTSLGSLTALSVHSTEKSADGTYRGAVTNIGKGTISLTVSGRSARAVITGHYTADGQNVKISAGGSGTYNPRKGTVSLKWAGTSNGYMLDDGERYDVNERVSGTLSGSFHKGTFSGKWWGGSEFVILSGEWSAR</sequence>
<evidence type="ECO:0000256" key="1">
    <source>
        <dbReference type="SAM" id="MobiDB-lite"/>
    </source>
</evidence>
<gene>
    <name evidence="2" type="ORF">SDC9_54463</name>
</gene>
<accession>A0A644WX16</accession>
<proteinExistence type="predicted"/>